<accession>A0A841MX32</accession>
<evidence type="ECO:0000259" key="5">
    <source>
        <dbReference type="PROSITE" id="PS01124"/>
    </source>
</evidence>
<evidence type="ECO:0000256" key="3">
    <source>
        <dbReference type="ARBA" id="ARBA00023163"/>
    </source>
</evidence>
<keyword evidence="2 6" id="KW-0238">DNA-binding</keyword>
<keyword evidence="4" id="KW-1133">Transmembrane helix</keyword>
<dbReference type="Proteomes" id="UP000588604">
    <property type="component" value="Unassembled WGS sequence"/>
</dbReference>
<evidence type="ECO:0000256" key="4">
    <source>
        <dbReference type="SAM" id="Phobius"/>
    </source>
</evidence>
<evidence type="ECO:0000313" key="7">
    <source>
        <dbReference type="Proteomes" id="UP000588604"/>
    </source>
</evidence>
<dbReference type="PANTHER" id="PTHR43280:SF29">
    <property type="entry name" value="ARAC-FAMILY TRANSCRIPTIONAL REGULATOR"/>
    <property type="match status" value="1"/>
</dbReference>
<keyword evidence="3" id="KW-0804">Transcription</keyword>
<feature type="transmembrane region" description="Helical" evidence="4">
    <location>
        <begin position="188"/>
        <end position="208"/>
    </location>
</feature>
<feature type="transmembrane region" description="Helical" evidence="4">
    <location>
        <begin position="220"/>
        <end position="239"/>
    </location>
</feature>
<dbReference type="AlphaFoldDB" id="A0A841MX32"/>
<feature type="transmembrane region" description="Helical" evidence="4">
    <location>
        <begin position="150"/>
        <end position="167"/>
    </location>
</feature>
<dbReference type="GO" id="GO:0003700">
    <property type="term" value="F:DNA-binding transcription factor activity"/>
    <property type="evidence" value="ECO:0007669"/>
    <property type="project" value="InterPro"/>
</dbReference>
<keyword evidence="4" id="KW-0472">Membrane</keyword>
<evidence type="ECO:0000256" key="2">
    <source>
        <dbReference type="ARBA" id="ARBA00023125"/>
    </source>
</evidence>
<feature type="transmembrane region" description="Helical" evidence="4">
    <location>
        <begin position="40"/>
        <end position="59"/>
    </location>
</feature>
<dbReference type="InterPro" id="IPR018062">
    <property type="entry name" value="HTH_AraC-typ_CS"/>
</dbReference>
<dbReference type="EMBL" id="JACIJO010000002">
    <property type="protein sequence ID" value="MBB6326571.1"/>
    <property type="molecule type" value="Genomic_DNA"/>
</dbReference>
<protein>
    <submittedName>
        <fullName evidence="6">AraC-like DNA-binding protein</fullName>
    </submittedName>
</protein>
<gene>
    <name evidence="6" type="ORF">FHS59_002199</name>
</gene>
<organism evidence="6 7">
    <name type="scientific">Algoriphagus iocasae</name>
    <dbReference type="NCBI Taxonomy" id="1836499"/>
    <lineage>
        <taxon>Bacteria</taxon>
        <taxon>Pseudomonadati</taxon>
        <taxon>Bacteroidota</taxon>
        <taxon>Cytophagia</taxon>
        <taxon>Cytophagales</taxon>
        <taxon>Cyclobacteriaceae</taxon>
        <taxon>Algoriphagus</taxon>
    </lineage>
</organism>
<feature type="transmembrane region" description="Helical" evidence="4">
    <location>
        <begin position="71"/>
        <end position="91"/>
    </location>
</feature>
<feature type="domain" description="HTH araC/xylS-type" evidence="5">
    <location>
        <begin position="282"/>
        <end position="384"/>
    </location>
</feature>
<dbReference type="SUPFAM" id="SSF46689">
    <property type="entry name" value="Homeodomain-like"/>
    <property type="match status" value="1"/>
</dbReference>
<dbReference type="SMART" id="SM00342">
    <property type="entry name" value="HTH_ARAC"/>
    <property type="match status" value="1"/>
</dbReference>
<keyword evidence="1" id="KW-0805">Transcription regulation</keyword>
<reference evidence="6 7" key="1">
    <citation type="submission" date="2020-08" db="EMBL/GenBank/DDBJ databases">
        <title>Genomic Encyclopedia of Type Strains, Phase IV (KMG-IV): sequencing the most valuable type-strain genomes for metagenomic binning, comparative biology and taxonomic classification.</title>
        <authorList>
            <person name="Goeker M."/>
        </authorList>
    </citation>
    <scope>NUCLEOTIDE SEQUENCE [LARGE SCALE GENOMIC DNA]</scope>
    <source>
        <strain evidence="6 7">DSM 102044</strain>
    </source>
</reference>
<dbReference type="InterPro" id="IPR018060">
    <property type="entry name" value="HTH_AraC"/>
</dbReference>
<comment type="caution">
    <text evidence="6">The sequence shown here is derived from an EMBL/GenBank/DDBJ whole genome shotgun (WGS) entry which is preliminary data.</text>
</comment>
<dbReference type="PROSITE" id="PS01124">
    <property type="entry name" value="HTH_ARAC_FAMILY_2"/>
    <property type="match status" value="1"/>
</dbReference>
<dbReference type="PANTHER" id="PTHR43280">
    <property type="entry name" value="ARAC-FAMILY TRANSCRIPTIONAL REGULATOR"/>
    <property type="match status" value="1"/>
</dbReference>
<evidence type="ECO:0000313" key="6">
    <source>
        <dbReference type="EMBL" id="MBB6326571.1"/>
    </source>
</evidence>
<keyword evidence="4" id="KW-0812">Transmembrane</keyword>
<feature type="transmembrane region" description="Helical" evidence="4">
    <location>
        <begin position="12"/>
        <end position="28"/>
    </location>
</feature>
<dbReference type="PROSITE" id="PS00041">
    <property type="entry name" value="HTH_ARAC_FAMILY_1"/>
    <property type="match status" value="1"/>
</dbReference>
<dbReference type="RefSeq" id="WP_184495167.1">
    <property type="nucleotide sequence ID" value="NZ_JACIJO010000002.1"/>
</dbReference>
<dbReference type="Pfam" id="PF12833">
    <property type="entry name" value="HTH_18"/>
    <property type="match status" value="1"/>
</dbReference>
<dbReference type="Gene3D" id="1.10.10.60">
    <property type="entry name" value="Homeodomain-like"/>
    <property type="match status" value="2"/>
</dbReference>
<dbReference type="GO" id="GO:0043565">
    <property type="term" value="F:sequence-specific DNA binding"/>
    <property type="evidence" value="ECO:0007669"/>
    <property type="project" value="InterPro"/>
</dbReference>
<keyword evidence="7" id="KW-1185">Reference proteome</keyword>
<feature type="transmembrane region" description="Helical" evidence="4">
    <location>
        <begin position="112"/>
        <end position="130"/>
    </location>
</feature>
<evidence type="ECO:0000256" key="1">
    <source>
        <dbReference type="ARBA" id="ARBA00023015"/>
    </source>
</evidence>
<proteinExistence type="predicted"/>
<sequence length="387" mass="46126">MLFDFNSKSSLLFVFFLHGLIFSCLLLVKGIQSNDKPSYWLSLFTFLCTLYISPFMLGYAGWYTENPYRDILFYIPFQQLLLLPPILYFYCKSLFDRTFTFRKVDYFHFLPAFLYLLYSLSIFLMDKVILKEAYFYEDGRDKDFIFEYQLAGFVSLVLYLILSLKSYKTYRNITYDTISYADSITFKWAQRFLIAFLGLLIFRGLFFILNPEWAEFGRKFWYYLVFSILFYYISLSGYLNSIRSVTSFLETSPDQKRILPPTESSNSEKVEVQDLEIWKEKIDRLMRIERIYENPELSIFEISQKLDTHSKKISQVINQGYDMNFNDFINQYRVKAVIKKMEAGEHTIQTLLGLALEVGFNSKSTFNRAFKRHTSRSPNDYIKENFQ</sequence>
<name>A0A841MX32_9BACT</name>
<dbReference type="InterPro" id="IPR009057">
    <property type="entry name" value="Homeodomain-like_sf"/>
</dbReference>